<reference evidence="1 2" key="1">
    <citation type="journal article" date="2018" name="Nat. Genet.">
        <title>The Rosa genome provides new insights in the design of modern roses.</title>
        <authorList>
            <person name="Bendahmane M."/>
        </authorList>
    </citation>
    <scope>NUCLEOTIDE SEQUENCE [LARGE SCALE GENOMIC DNA]</scope>
    <source>
        <strain evidence="2">cv. Old Blush</strain>
    </source>
</reference>
<accession>A0A2P6QCM1</accession>
<dbReference type="AlphaFoldDB" id="A0A2P6QCM1"/>
<sequence>MLQNIEMLMLRHCTLSPNGKECLYQCTRFGKGGVLDSCKMFRDWFEYVGFFIFELMFHCVNCGWEGRPIGAYELAKAVKELRAGEILLNCIDCYGKVHFLHSLCLHMQRESCQYI</sequence>
<dbReference type="Gramene" id="PRQ31912">
    <property type="protein sequence ID" value="PRQ31912"/>
    <property type="gene ID" value="RchiOBHm_Chr5g0040621"/>
</dbReference>
<name>A0A2P6QCM1_ROSCH</name>
<evidence type="ECO:0000313" key="2">
    <source>
        <dbReference type="Proteomes" id="UP000238479"/>
    </source>
</evidence>
<comment type="caution">
    <text evidence="1">The sequence shown here is derived from an EMBL/GenBank/DDBJ whole genome shotgun (WGS) entry which is preliminary data.</text>
</comment>
<protein>
    <submittedName>
        <fullName evidence="1">Putative aldolase-type TIM barrel</fullName>
    </submittedName>
</protein>
<evidence type="ECO:0000313" key="1">
    <source>
        <dbReference type="EMBL" id="PRQ31912.1"/>
    </source>
</evidence>
<gene>
    <name evidence="1" type="ORF">RchiOBHm_Chr5g0040621</name>
</gene>
<proteinExistence type="predicted"/>
<dbReference type="Gene3D" id="3.20.20.70">
    <property type="entry name" value="Aldolase class I"/>
    <property type="match status" value="1"/>
</dbReference>
<dbReference type="InterPro" id="IPR013785">
    <property type="entry name" value="Aldolase_TIM"/>
</dbReference>
<dbReference type="Proteomes" id="UP000238479">
    <property type="component" value="Chromosome 5"/>
</dbReference>
<keyword evidence="2" id="KW-1185">Reference proteome</keyword>
<dbReference type="STRING" id="74649.A0A2P6QCM1"/>
<organism evidence="1 2">
    <name type="scientific">Rosa chinensis</name>
    <name type="common">China rose</name>
    <dbReference type="NCBI Taxonomy" id="74649"/>
    <lineage>
        <taxon>Eukaryota</taxon>
        <taxon>Viridiplantae</taxon>
        <taxon>Streptophyta</taxon>
        <taxon>Embryophyta</taxon>
        <taxon>Tracheophyta</taxon>
        <taxon>Spermatophyta</taxon>
        <taxon>Magnoliopsida</taxon>
        <taxon>eudicotyledons</taxon>
        <taxon>Gunneridae</taxon>
        <taxon>Pentapetalae</taxon>
        <taxon>rosids</taxon>
        <taxon>fabids</taxon>
        <taxon>Rosales</taxon>
        <taxon>Rosaceae</taxon>
        <taxon>Rosoideae</taxon>
        <taxon>Rosoideae incertae sedis</taxon>
        <taxon>Rosa</taxon>
    </lineage>
</organism>
<dbReference type="EMBL" id="PDCK01000043">
    <property type="protein sequence ID" value="PRQ31912.1"/>
    <property type="molecule type" value="Genomic_DNA"/>
</dbReference>